<name>U6H5L1_9EIME</name>
<protein>
    <submittedName>
        <fullName evidence="2">Uncharacterized protein</fullName>
    </submittedName>
</protein>
<accession>U6H5L1</accession>
<dbReference type="OrthoDB" id="347900at2759"/>
<evidence type="ECO:0000256" key="1">
    <source>
        <dbReference type="SAM" id="MobiDB-lite"/>
    </source>
</evidence>
<dbReference type="Proteomes" id="UP000018201">
    <property type="component" value="Unassembled WGS sequence"/>
</dbReference>
<dbReference type="AlphaFoldDB" id="U6H5L1"/>
<evidence type="ECO:0000313" key="2">
    <source>
        <dbReference type="EMBL" id="CDI87735.1"/>
    </source>
</evidence>
<gene>
    <name evidence="2" type="ORF">EPH_0046810</name>
</gene>
<organism evidence="2 3">
    <name type="scientific">Eimeria praecox</name>
    <dbReference type="NCBI Taxonomy" id="51316"/>
    <lineage>
        <taxon>Eukaryota</taxon>
        <taxon>Sar</taxon>
        <taxon>Alveolata</taxon>
        <taxon>Apicomplexa</taxon>
        <taxon>Conoidasida</taxon>
        <taxon>Coccidia</taxon>
        <taxon>Eucoccidiorida</taxon>
        <taxon>Eimeriorina</taxon>
        <taxon>Eimeriidae</taxon>
        <taxon>Eimeria</taxon>
    </lineage>
</organism>
<reference evidence="2" key="1">
    <citation type="submission" date="2013-10" db="EMBL/GenBank/DDBJ databases">
        <title>Genomic analysis of the causative agents of coccidiosis in chickens.</title>
        <authorList>
            <person name="Reid A.J."/>
            <person name="Blake D."/>
            <person name="Billington K."/>
            <person name="Browne H."/>
            <person name="Dunn M."/>
            <person name="Hung S."/>
            <person name="Kawahara F."/>
            <person name="Miranda-Saavedra D."/>
            <person name="Mourier T."/>
            <person name="Nagra H."/>
            <person name="Otto T.D."/>
            <person name="Rawlings N."/>
            <person name="Sanchez A."/>
            <person name="Sanders M."/>
            <person name="Subramaniam C."/>
            <person name="Tay Y."/>
            <person name="Dear P."/>
            <person name="Doerig C."/>
            <person name="Gruber A."/>
            <person name="Parkinson J."/>
            <person name="Shirley M."/>
            <person name="Wan K.L."/>
            <person name="Berriman M."/>
            <person name="Tomley F."/>
            <person name="Pain A."/>
        </authorList>
    </citation>
    <scope>NUCLEOTIDE SEQUENCE [LARGE SCALE GENOMIC DNA]</scope>
    <source>
        <strain evidence="2">Houghton</strain>
    </source>
</reference>
<dbReference type="EMBL" id="HG708152">
    <property type="protein sequence ID" value="CDI87735.1"/>
    <property type="molecule type" value="Genomic_DNA"/>
</dbReference>
<reference evidence="2" key="2">
    <citation type="submission" date="2013-10" db="EMBL/GenBank/DDBJ databases">
        <authorList>
            <person name="Aslett M."/>
        </authorList>
    </citation>
    <scope>NUCLEOTIDE SEQUENCE [LARGE SCALE GENOMIC DNA]</scope>
    <source>
        <strain evidence="2">Houghton</strain>
    </source>
</reference>
<sequence>MMSHAGPLDGSSLVWPSDAAEGMACEQRPVGVIAHAQQEGSSGGDGGQVSPCGLTSTSAQSGAHPFGRLEPPVVAGHHGESSIRRPSAEEAAALALLQLSAASRLRSSNTAASEGSLGSSRPNATLPEAWIEGESVQQQQVEAPAMSAQPTRPYASTSPEALFAQAFYDIPRLEPQTVLPKFDEGRALSKVRGVYNAMPFMWRAQRLLSLQTISQDELRKLKNSAELLVSHCLRYEGRSVYAYKTSRAVEKLAMRFLMLDTVFCTLQLLGETVAAGWWKEFTSSMPCEVRDFDSSSFLTQQRRFNAALARRLSEAMKCFRKGVRPPRSQIIWLKRMLFCSPRAPEPLRIFLVEKAKELLERLC</sequence>
<dbReference type="VEuPathDB" id="ToxoDB:EPH_0046810"/>
<evidence type="ECO:0000313" key="3">
    <source>
        <dbReference type="Proteomes" id="UP000018201"/>
    </source>
</evidence>
<keyword evidence="3" id="KW-1185">Reference proteome</keyword>
<feature type="region of interest" description="Disordered" evidence="1">
    <location>
        <begin position="37"/>
        <end position="80"/>
    </location>
</feature>
<proteinExistence type="predicted"/>